<keyword evidence="6 9" id="KW-0812">Transmembrane</keyword>
<dbReference type="PROSITE" id="PS50928">
    <property type="entry name" value="ABC_TM1"/>
    <property type="match status" value="1"/>
</dbReference>
<organism evidence="12 13">
    <name type="scientific">Nocardioides exalbidus</name>
    <dbReference type="NCBI Taxonomy" id="402596"/>
    <lineage>
        <taxon>Bacteria</taxon>
        <taxon>Bacillati</taxon>
        <taxon>Actinomycetota</taxon>
        <taxon>Actinomycetes</taxon>
        <taxon>Propionibacteriales</taxon>
        <taxon>Nocardioidaceae</taxon>
        <taxon>Nocardioides</taxon>
    </lineage>
</organism>
<dbReference type="InterPro" id="IPR035906">
    <property type="entry name" value="MetI-like_sf"/>
</dbReference>
<evidence type="ECO:0000256" key="9">
    <source>
        <dbReference type="RuleBase" id="RU363032"/>
    </source>
</evidence>
<evidence type="ECO:0000256" key="1">
    <source>
        <dbReference type="ARBA" id="ARBA00004651"/>
    </source>
</evidence>
<feature type="domain" description="ABC transmembrane type-1" evidence="11">
    <location>
        <begin position="73"/>
        <end position="300"/>
    </location>
</feature>
<feature type="transmembrane region" description="Helical" evidence="9">
    <location>
        <begin position="279"/>
        <end position="304"/>
    </location>
</feature>
<evidence type="ECO:0000256" key="10">
    <source>
        <dbReference type="RuleBase" id="RU363054"/>
    </source>
</evidence>
<keyword evidence="3 9" id="KW-0813">Transport</keyword>
<dbReference type="InterPro" id="IPR000515">
    <property type="entry name" value="MetI-like"/>
</dbReference>
<feature type="transmembrane region" description="Helical" evidence="9">
    <location>
        <begin position="65"/>
        <end position="98"/>
    </location>
</feature>
<dbReference type="OrthoDB" id="9785113at2"/>
<evidence type="ECO:0000313" key="13">
    <source>
        <dbReference type="Proteomes" id="UP000198742"/>
    </source>
</evidence>
<evidence type="ECO:0000313" key="12">
    <source>
        <dbReference type="EMBL" id="SEB71137.1"/>
    </source>
</evidence>
<evidence type="ECO:0000259" key="11">
    <source>
        <dbReference type="PROSITE" id="PS50928"/>
    </source>
</evidence>
<dbReference type="PANTHER" id="PTHR30425:SF1">
    <property type="entry name" value="PHOSPHATE TRANSPORT SYSTEM PERMEASE PROTEIN PSTC"/>
    <property type="match status" value="1"/>
</dbReference>
<accession>A0A1H4LKE0</accession>
<dbReference type="STRING" id="402596.SAMN04489844_0898"/>
<feature type="transmembrane region" description="Helical" evidence="9">
    <location>
        <begin position="21"/>
        <end position="45"/>
    </location>
</feature>
<keyword evidence="8 9" id="KW-0472">Membrane</keyword>
<dbReference type="InterPro" id="IPR011864">
    <property type="entry name" value="Phosphate_PstC"/>
</dbReference>
<dbReference type="Proteomes" id="UP000198742">
    <property type="component" value="Unassembled WGS sequence"/>
</dbReference>
<dbReference type="RefSeq" id="WP_090968051.1">
    <property type="nucleotide sequence ID" value="NZ_FNRT01000002.1"/>
</dbReference>
<protein>
    <recommendedName>
        <fullName evidence="10">Phosphate transport system permease protein</fullName>
    </recommendedName>
</protein>
<evidence type="ECO:0000256" key="3">
    <source>
        <dbReference type="ARBA" id="ARBA00022448"/>
    </source>
</evidence>
<dbReference type="SUPFAM" id="SSF161098">
    <property type="entry name" value="MetI-like"/>
    <property type="match status" value="1"/>
</dbReference>
<evidence type="ECO:0000256" key="6">
    <source>
        <dbReference type="ARBA" id="ARBA00022692"/>
    </source>
</evidence>
<evidence type="ECO:0000256" key="7">
    <source>
        <dbReference type="ARBA" id="ARBA00022989"/>
    </source>
</evidence>
<comment type="similarity">
    <text evidence="2 10">Belongs to the binding-protein-dependent transport system permease family. CysTW subfamily.</text>
</comment>
<dbReference type="InterPro" id="IPR051124">
    <property type="entry name" value="Phosphate_Transport_Permease"/>
</dbReference>
<keyword evidence="13" id="KW-1185">Reference proteome</keyword>
<keyword evidence="5 10" id="KW-0592">Phosphate transport</keyword>
<feature type="transmembrane region" description="Helical" evidence="9">
    <location>
        <begin position="237"/>
        <end position="255"/>
    </location>
</feature>
<feature type="transmembrane region" description="Helical" evidence="9">
    <location>
        <begin position="164"/>
        <end position="183"/>
    </location>
</feature>
<dbReference type="Pfam" id="PF00528">
    <property type="entry name" value="BPD_transp_1"/>
    <property type="match status" value="1"/>
</dbReference>
<dbReference type="Gene3D" id="1.10.3720.10">
    <property type="entry name" value="MetI-like"/>
    <property type="match status" value="1"/>
</dbReference>
<comment type="function">
    <text evidence="10">Part of the binding-protein-dependent transport system for phosphate; probably responsible for the translocation of the substrate across the membrane.</text>
</comment>
<dbReference type="GO" id="GO:0006817">
    <property type="term" value="P:phosphate ion transport"/>
    <property type="evidence" value="ECO:0007669"/>
    <property type="project" value="UniProtKB-KW"/>
</dbReference>
<keyword evidence="4 10" id="KW-1003">Cell membrane</keyword>
<name>A0A1H4LKE0_9ACTN</name>
<dbReference type="NCBIfam" id="TIGR02138">
    <property type="entry name" value="phosphate_pstC"/>
    <property type="match status" value="1"/>
</dbReference>
<dbReference type="GO" id="GO:0005886">
    <property type="term" value="C:plasma membrane"/>
    <property type="evidence" value="ECO:0007669"/>
    <property type="project" value="UniProtKB-SubCell"/>
</dbReference>
<gene>
    <name evidence="12" type="ORF">SAMN04489844_0898</name>
</gene>
<dbReference type="AlphaFoldDB" id="A0A1H4LKE0"/>
<evidence type="ECO:0000256" key="8">
    <source>
        <dbReference type="ARBA" id="ARBA00023136"/>
    </source>
</evidence>
<proteinExistence type="inferred from homology"/>
<dbReference type="PANTHER" id="PTHR30425">
    <property type="entry name" value="PHOSPHATE TRANSPORT SYSTEM PERMEASE PROTEIN PST"/>
    <property type="match status" value="1"/>
</dbReference>
<evidence type="ECO:0000256" key="4">
    <source>
        <dbReference type="ARBA" id="ARBA00022475"/>
    </source>
</evidence>
<reference evidence="13" key="1">
    <citation type="submission" date="2016-10" db="EMBL/GenBank/DDBJ databases">
        <authorList>
            <person name="Varghese N."/>
            <person name="Submissions S."/>
        </authorList>
    </citation>
    <scope>NUCLEOTIDE SEQUENCE [LARGE SCALE GENOMIC DNA]</scope>
    <source>
        <strain evidence="13">DSM 22017</strain>
    </source>
</reference>
<dbReference type="CDD" id="cd06261">
    <property type="entry name" value="TM_PBP2"/>
    <property type="match status" value="1"/>
</dbReference>
<evidence type="ECO:0000256" key="2">
    <source>
        <dbReference type="ARBA" id="ARBA00007069"/>
    </source>
</evidence>
<sequence>MATTVVAEDTGQAKARVGDRVFSGFALAAGIAILVALAGVFIFLAIEGIPGLAKPAEFYGDATNFAGYVAPLLFGTVLAAVIALIVAVPLAWGIALVVSHYAPKRVATPIAYVIDLLAAVPSVVFGLWGISVLAPQLKPVYVWLDENMGWLPFFAGPASGTGRTILTAGLVLAIMIIPIITAISREVFSQTPRLHEEAALALGATRWEMVKMAVFPYARSGMVSAVMLGLGRALGETMAVAMVLSAGGGISFNLISSSNPASIASNIASNYKEGTPGKIQVLIATGLVLFLVTFLVNFAARWIVTRNERKLAR</sequence>
<feature type="transmembrane region" description="Helical" evidence="9">
    <location>
        <begin position="110"/>
        <end position="134"/>
    </location>
</feature>
<comment type="subcellular location">
    <subcellularLocation>
        <location evidence="1 9">Cell membrane</location>
        <topology evidence="1 9">Multi-pass membrane protein</topology>
    </subcellularLocation>
</comment>
<dbReference type="GO" id="GO:0005315">
    <property type="term" value="F:phosphate transmembrane transporter activity"/>
    <property type="evidence" value="ECO:0007669"/>
    <property type="project" value="InterPro"/>
</dbReference>
<keyword evidence="7 9" id="KW-1133">Transmembrane helix</keyword>
<dbReference type="EMBL" id="FNRT01000002">
    <property type="protein sequence ID" value="SEB71137.1"/>
    <property type="molecule type" value="Genomic_DNA"/>
</dbReference>
<evidence type="ECO:0000256" key="5">
    <source>
        <dbReference type="ARBA" id="ARBA00022592"/>
    </source>
</evidence>